<dbReference type="Proteomes" id="UP000030746">
    <property type="component" value="Unassembled WGS sequence"/>
</dbReference>
<feature type="transmembrane region" description="Helical" evidence="1">
    <location>
        <begin position="144"/>
        <end position="169"/>
    </location>
</feature>
<dbReference type="InterPro" id="IPR038900">
    <property type="entry name" value="TMC"/>
</dbReference>
<proteinExistence type="predicted"/>
<dbReference type="EMBL" id="KB202619">
    <property type="protein sequence ID" value="ESO89007.1"/>
    <property type="molecule type" value="Genomic_DNA"/>
</dbReference>
<accession>V3ZXA7</accession>
<keyword evidence="3" id="KW-1185">Reference proteome</keyword>
<keyword evidence="1" id="KW-0812">Transmembrane</keyword>
<organism evidence="2 3">
    <name type="scientific">Lottia gigantea</name>
    <name type="common">Giant owl limpet</name>
    <dbReference type="NCBI Taxonomy" id="225164"/>
    <lineage>
        <taxon>Eukaryota</taxon>
        <taxon>Metazoa</taxon>
        <taxon>Spiralia</taxon>
        <taxon>Lophotrochozoa</taxon>
        <taxon>Mollusca</taxon>
        <taxon>Gastropoda</taxon>
        <taxon>Patellogastropoda</taxon>
        <taxon>Lottioidea</taxon>
        <taxon>Lottiidae</taxon>
        <taxon>Lottia</taxon>
    </lineage>
</organism>
<dbReference type="CTD" id="20247845"/>
<dbReference type="HOGENOM" id="CLU_013958_1_0_1"/>
<evidence type="ECO:0000313" key="3">
    <source>
        <dbReference type="Proteomes" id="UP000030746"/>
    </source>
</evidence>
<dbReference type="GO" id="GO:0008381">
    <property type="term" value="F:mechanosensitive monoatomic ion channel activity"/>
    <property type="evidence" value="ECO:0007669"/>
    <property type="project" value="TreeGrafter"/>
</dbReference>
<feature type="transmembrane region" description="Helical" evidence="1">
    <location>
        <begin position="239"/>
        <end position="263"/>
    </location>
</feature>
<dbReference type="OrthoDB" id="1936208at2759"/>
<dbReference type="PANTHER" id="PTHR23302">
    <property type="entry name" value="TRANSMEMBRANE CHANNEL-RELATED"/>
    <property type="match status" value="1"/>
</dbReference>
<dbReference type="KEGG" id="lgi:LOTGIDRAFT_228949"/>
<evidence type="ECO:0008006" key="4">
    <source>
        <dbReference type="Google" id="ProtNLM"/>
    </source>
</evidence>
<keyword evidence="1" id="KW-1133">Transmembrane helix</keyword>
<sequence>MTGLSTDKLTLHIMNRVGHYDVESLDLDNANGGGVYTSSPGFSPTPNGYDGRKSIISNKRLHRRQYKAQSKHNIQLDHFVKTPSLSQRLREISQEEKLQLRLKKKNSKWSGSLPCCSSLKNLREKVEFWGSSIRSIEGHQGTGVISFFILLRWLFGMNLALFVISFGFLNLPILLFDQQSYYLGVEETFIEQCTANYTVKVSDDGLQLFLDFFLGSGWMEKTPVFFGYYPGKYMTDGSYIYNFPLAYLFVIIICLLLSVFLMARYSVKAFRKNALADEQDTLYTAMVYCSWDYSLKYERVCETKKRKLRYTLASEMQDQRFLKNRDEKMEQCPYRCMLYLVRIIVNLFVIACLGGAGYAIFKASEFSSSWTTVNTVESGTNKILLFLVEFLPSITITVLNAVLPLVFEIVIMAERYTQDFVIKLSLVRTVFLKLASVAILIASIYTGVISCTTKDSCGSITAPCPSITLSALYACEPPNRPYRTTRNNNFFMIVLIFTFFLSSFPVIYAISNISSSHGCGPFRVYDFPYMVVGKGIEDVQLEGFTIAYTILTSPAVTSSLIIILLVLLFYCSKLRIAHKDTVKFLRDKIVIENHDRQNMFEELKKYRKIK</sequence>
<dbReference type="GeneID" id="20247845"/>
<dbReference type="STRING" id="225164.V3ZXA7"/>
<evidence type="ECO:0000256" key="1">
    <source>
        <dbReference type="SAM" id="Phobius"/>
    </source>
</evidence>
<gene>
    <name evidence="2" type="ORF">LOTGIDRAFT_228949</name>
</gene>
<name>V3ZXA7_LOTGI</name>
<protein>
    <recommendedName>
        <fullName evidence="4">TMC domain-containing protein</fullName>
    </recommendedName>
</protein>
<dbReference type="AlphaFoldDB" id="V3ZXA7"/>
<dbReference type="OMA" id="QFFMTFF"/>
<keyword evidence="1" id="KW-0472">Membrane</keyword>
<feature type="transmembrane region" description="Helical" evidence="1">
    <location>
        <begin position="490"/>
        <end position="510"/>
    </location>
</feature>
<feature type="transmembrane region" description="Helical" evidence="1">
    <location>
        <begin position="546"/>
        <end position="570"/>
    </location>
</feature>
<reference evidence="2 3" key="1">
    <citation type="journal article" date="2013" name="Nature">
        <title>Insights into bilaterian evolution from three spiralian genomes.</title>
        <authorList>
            <person name="Simakov O."/>
            <person name="Marletaz F."/>
            <person name="Cho S.J."/>
            <person name="Edsinger-Gonzales E."/>
            <person name="Havlak P."/>
            <person name="Hellsten U."/>
            <person name="Kuo D.H."/>
            <person name="Larsson T."/>
            <person name="Lv J."/>
            <person name="Arendt D."/>
            <person name="Savage R."/>
            <person name="Osoegawa K."/>
            <person name="de Jong P."/>
            <person name="Grimwood J."/>
            <person name="Chapman J.A."/>
            <person name="Shapiro H."/>
            <person name="Aerts A."/>
            <person name="Otillar R.P."/>
            <person name="Terry A.Y."/>
            <person name="Boore J.L."/>
            <person name="Grigoriev I.V."/>
            <person name="Lindberg D.R."/>
            <person name="Seaver E.C."/>
            <person name="Weisblat D.A."/>
            <person name="Putnam N.H."/>
            <person name="Rokhsar D.S."/>
        </authorList>
    </citation>
    <scope>NUCLEOTIDE SEQUENCE [LARGE SCALE GENOMIC DNA]</scope>
</reference>
<dbReference type="RefSeq" id="XP_009060054.1">
    <property type="nucleotide sequence ID" value="XM_009061806.1"/>
</dbReference>
<evidence type="ECO:0000313" key="2">
    <source>
        <dbReference type="EMBL" id="ESO89007.1"/>
    </source>
</evidence>
<feature type="transmembrane region" description="Helical" evidence="1">
    <location>
        <begin position="339"/>
        <end position="361"/>
    </location>
</feature>
<dbReference type="PANTHER" id="PTHR23302:SF24">
    <property type="entry name" value="TMC DOMAIN-CONTAINING PROTEIN"/>
    <property type="match status" value="1"/>
</dbReference>
<dbReference type="GO" id="GO:0005886">
    <property type="term" value="C:plasma membrane"/>
    <property type="evidence" value="ECO:0007669"/>
    <property type="project" value="InterPro"/>
</dbReference>
<feature type="transmembrane region" description="Helical" evidence="1">
    <location>
        <begin position="383"/>
        <end position="407"/>
    </location>
</feature>